<keyword evidence="2" id="KW-1185">Reference proteome</keyword>
<dbReference type="EMBL" id="JBITGY010000002">
    <property type="protein sequence ID" value="MFI6497104.1"/>
    <property type="molecule type" value="Genomic_DNA"/>
</dbReference>
<evidence type="ECO:0008006" key="3">
    <source>
        <dbReference type="Google" id="ProtNLM"/>
    </source>
</evidence>
<evidence type="ECO:0000313" key="2">
    <source>
        <dbReference type="Proteomes" id="UP001612741"/>
    </source>
</evidence>
<evidence type="ECO:0000313" key="1">
    <source>
        <dbReference type="EMBL" id="MFI6497104.1"/>
    </source>
</evidence>
<proteinExistence type="predicted"/>
<dbReference type="RefSeq" id="WP_397079721.1">
    <property type="nucleotide sequence ID" value="NZ_JBITGY010000002.1"/>
</dbReference>
<comment type="caution">
    <text evidence="1">The sequence shown here is derived from an EMBL/GenBank/DDBJ whole genome shotgun (WGS) entry which is preliminary data.</text>
</comment>
<gene>
    <name evidence="1" type="ORF">ACIBG2_06970</name>
</gene>
<reference evidence="1 2" key="1">
    <citation type="submission" date="2024-10" db="EMBL/GenBank/DDBJ databases">
        <title>The Natural Products Discovery Center: Release of the First 8490 Sequenced Strains for Exploring Actinobacteria Biosynthetic Diversity.</title>
        <authorList>
            <person name="Kalkreuter E."/>
            <person name="Kautsar S.A."/>
            <person name="Yang D."/>
            <person name="Bader C.D."/>
            <person name="Teijaro C.N."/>
            <person name="Fluegel L."/>
            <person name="Davis C.M."/>
            <person name="Simpson J.R."/>
            <person name="Lauterbach L."/>
            <person name="Steele A.D."/>
            <person name="Gui C."/>
            <person name="Meng S."/>
            <person name="Li G."/>
            <person name="Viehrig K."/>
            <person name="Ye F."/>
            <person name="Su P."/>
            <person name="Kiefer A.F."/>
            <person name="Nichols A."/>
            <person name="Cepeda A.J."/>
            <person name="Yan W."/>
            <person name="Fan B."/>
            <person name="Jiang Y."/>
            <person name="Adhikari A."/>
            <person name="Zheng C.-J."/>
            <person name="Schuster L."/>
            <person name="Cowan T.M."/>
            <person name="Smanski M.J."/>
            <person name="Chevrette M.G."/>
            <person name="De Carvalho L.P.S."/>
            <person name="Shen B."/>
        </authorList>
    </citation>
    <scope>NUCLEOTIDE SEQUENCE [LARGE SCALE GENOMIC DNA]</scope>
    <source>
        <strain evidence="1 2">NPDC050545</strain>
    </source>
</reference>
<protein>
    <recommendedName>
        <fullName evidence="3">Ig-like domain-containing protein</fullName>
    </recommendedName>
</protein>
<organism evidence="1 2">
    <name type="scientific">Nonomuraea typhae</name>
    <dbReference type="NCBI Taxonomy" id="2603600"/>
    <lineage>
        <taxon>Bacteria</taxon>
        <taxon>Bacillati</taxon>
        <taxon>Actinomycetota</taxon>
        <taxon>Actinomycetes</taxon>
        <taxon>Streptosporangiales</taxon>
        <taxon>Streptosporangiaceae</taxon>
        <taxon>Nonomuraea</taxon>
    </lineage>
</organism>
<dbReference type="Proteomes" id="UP001612741">
    <property type="component" value="Unassembled WGS sequence"/>
</dbReference>
<name>A0ABW7YRI4_9ACTN</name>
<sequence>MESGSGSELAISSRGVELDTNALEGVLLSPDEPNALVREGVMICPYPDCGTADRVVELDVATRTNQLEIVAPGEIAAGTGDGTYETDGYECEACSRRVSLPVGYEIVSWC</sequence>
<accession>A0ABW7YRI4</accession>